<dbReference type="Proteomes" id="UP001216674">
    <property type="component" value="Unassembled WGS sequence"/>
</dbReference>
<name>A0ABT6AIX1_9BURK</name>
<organism evidence="2 3">
    <name type="scientific">Cupriavidus basilensis</name>
    <dbReference type="NCBI Taxonomy" id="68895"/>
    <lineage>
        <taxon>Bacteria</taxon>
        <taxon>Pseudomonadati</taxon>
        <taxon>Pseudomonadota</taxon>
        <taxon>Betaproteobacteria</taxon>
        <taxon>Burkholderiales</taxon>
        <taxon>Burkholderiaceae</taxon>
        <taxon>Cupriavidus</taxon>
    </lineage>
</organism>
<gene>
    <name evidence="2" type="ORF">P3W85_06285</name>
</gene>
<feature type="compositionally biased region" description="Low complexity" evidence="1">
    <location>
        <begin position="211"/>
        <end position="240"/>
    </location>
</feature>
<comment type="caution">
    <text evidence="2">The sequence shown here is derived from an EMBL/GenBank/DDBJ whole genome shotgun (WGS) entry which is preliminary data.</text>
</comment>
<sequence>MARKKSKKGGQPSKYGSPYQPRTSGSSRPAWSGQARPAAGAASGRKSRPMLLLIGVCALATGAAVIGSCSSDGDDDAVTVRRASYASQADCEADWNSPDDCEAVPLDRLYSSSLADTASGGGGGTSSGGGGGYHGGYHGGPIARWYGPYYTESGTVYHPDGTQTRRDMSSGAPRPLGVYDSSGQMARMGQASGTPHAAMVEEATLRRSSLGRGASAGMSMRSAAVSRAPVSSRGGFTSRFGGSGRSGGG</sequence>
<evidence type="ECO:0000313" key="3">
    <source>
        <dbReference type="Proteomes" id="UP001216674"/>
    </source>
</evidence>
<protein>
    <recommendedName>
        <fullName evidence="4">DUF1190 domain-containing protein</fullName>
    </recommendedName>
</protein>
<reference evidence="2 3" key="1">
    <citation type="submission" date="2023-03" db="EMBL/GenBank/DDBJ databases">
        <title>Draft assemblies of triclosan tolerant bacteria isolated from returned activated sludge.</title>
        <authorList>
            <person name="Van Hamelsveld S."/>
        </authorList>
    </citation>
    <scope>NUCLEOTIDE SEQUENCE [LARGE SCALE GENOMIC DNA]</scope>
    <source>
        <strain evidence="2 3">GW210010_S58</strain>
    </source>
</reference>
<dbReference type="RefSeq" id="WP_276264144.1">
    <property type="nucleotide sequence ID" value="NZ_JARJLM010000111.1"/>
</dbReference>
<proteinExistence type="predicted"/>
<evidence type="ECO:0000256" key="1">
    <source>
        <dbReference type="SAM" id="MobiDB-lite"/>
    </source>
</evidence>
<dbReference type="EMBL" id="JARJLM010000111">
    <property type="protein sequence ID" value="MDF3832555.1"/>
    <property type="molecule type" value="Genomic_DNA"/>
</dbReference>
<evidence type="ECO:0008006" key="4">
    <source>
        <dbReference type="Google" id="ProtNLM"/>
    </source>
</evidence>
<feature type="region of interest" description="Disordered" evidence="1">
    <location>
        <begin position="1"/>
        <end position="45"/>
    </location>
</feature>
<accession>A0ABT6AIX1</accession>
<feature type="compositionally biased region" description="Polar residues" evidence="1">
    <location>
        <begin position="20"/>
        <end position="29"/>
    </location>
</feature>
<feature type="region of interest" description="Disordered" evidence="1">
    <location>
        <begin position="208"/>
        <end position="249"/>
    </location>
</feature>
<keyword evidence="3" id="KW-1185">Reference proteome</keyword>
<evidence type="ECO:0000313" key="2">
    <source>
        <dbReference type="EMBL" id="MDF3832555.1"/>
    </source>
</evidence>